<dbReference type="Gene3D" id="2.60.40.3470">
    <property type="match status" value="1"/>
</dbReference>
<dbReference type="SMART" id="SM00965">
    <property type="entry name" value="STN"/>
    <property type="match status" value="1"/>
</dbReference>
<gene>
    <name evidence="11" type="primary">pilQ</name>
    <name evidence="11" type="ORF">QC823_09370</name>
</gene>
<dbReference type="Proteomes" id="UP001254564">
    <property type="component" value="Unassembled WGS sequence"/>
</dbReference>
<evidence type="ECO:0000256" key="3">
    <source>
        <dbReference type="ARBA" id="ARBA00022729"/>
    </source>
</evidence>
<proteinExistence type="inferred from homology"/>
<dbReference type="InterPro" id="IPR005644">
    <property type="entry name" value="NolW-like"/>
</dbReference>
<dbReference type="InterPro" id="IPR004846">
    <property type="entry name" value="T2SS/T3SS_dom"/>
</dbReference>
<dbReference type="Gene3D" id="3.30.1370.120">
    <property type="match status" value="1"/>
</dbReference>
<dbReference type="PANTHER" id="PTHR30604">
    <property type="entry name" value="PROTEIN TRANSPORT PROTEIN HOFQ"/>
    <property type="match status" value="1"/>
</dbReference>
<sequence>MNKMDAAKRVNEGDGMGITVLQKALQKSPLITCRRVGLWAVALLSLLPAWASAAVLTDIRVDDSGGEQVTVDLQFFGSVPEVKSYRLDAPPRLAIDLPGTSSGLAERRLEVAQGGVEYITAIEASGRTRLVMNFTEAYDYTTQPSEGRLRIALTPSAGRAPESPEPPSEPDALATAQGPQIENIDFRRSEEGAGKLEVSFNRDTVSPRVEERDGRVVVNLRDVAIPDSLNQIYDVTDFATPITQIVPRATMRGTELTLETQGAYAMVSSQSGRTLTVEVQPVSQAPQEERETEEDTFTGERLSLNFQDIEVRSVLSTLAEFSGFNIVASDGVTGRVTLNLNDVPWDQALALILQSQGLSSRERGNVIVVAPASELAAFEQQELEARQQRETLSPLATEFVEVKYARAEDLAQLLRGEEGFGLLTDRGRVTTDQRTNTLLVQDTREQLEQIMGTLDRLDVAVRQVQIEARIVIARDTASRELGINWGVSGARRNPDDPSSSGVRGVFGSSTRDRLTFDGASDGSPTTGGLAVDFGSSGSPTTFGFGYLSGDILLDLELRALESEGKSQTISQPRIITANQRTAIISQGEERAYQSVSEEGNPETEFKEALLELEVTPQITPDDRIIMELVIRNDSFRDSEFGGEPPIDTNTIETQVLVDNGQTVVLGGILTTEELRQISKTPLLGDLPLIGRLFRYNEESNEKVELLVFITPRLLDDGLVVR</sequence>
<dbReference type="PANTHER" id="PTHR30604:SF1">
    <property type="entry name" value="DNA UTILIZATION PROTEIN HOFQ"/>
    <property type="match status" value="1"/>
</dbReference>
<dbReference type="InterPro" id="IPR013355">
    <property type="entry name" value="Pilus_4_PilQ"/>
</dbReference>
<feature type="domain" description="Secretin/TonB short N-terminal" evidence="10">
    <location>
        <begin position="324"/>
        <end position="372"/>
    </location>
</feature>
<evidence type="ECO:0000256" key="1">
    <source>
        <dbReference type="ARBA" id="ARBA00004370"/>
    </source>
</evidence>
<reference evidence="11 12" key="1">
    <citation type="submission" date="2023-04" db="EMBL/GenBank/DDBJ databases">
        <title>A long-awaited taxogenomic arrangement of the family Halomonadaceae.</title>
        <authorList>
            <person name="De La Haba R."/>
            <person name="Chuvochina M."/>
            <person name="Wittouck S."/>
            <person name="Arahal D.R."/>
            <person name="Sanchez-Porro C."/>
            <person name="Hugenholtz P."/>
            <person name="Ventosa A."/>
        </authorList>
    </citation>
    <scope>NUCLEOTIDE SEQUENCE [LARGE SCALE GENOMIC DNA]</scope>
    <source>
        <strain evidence="11 12">DSM 21020</strain>
    </source>
</reference>
<dbReference type="Pfam" id="PF03958">
    <property type="entry name" value="Secretin_N"/>
    <property type="match status" value="1"/>
</dbReference>
<evidence type="ECO:0000313" key="12">
    <source>
        <dbReference type="Proteomes" id="UP001254564"/>
    </source>
</evidence>
<comment type="caution">
    <text evidence="11">The sequence shown here is derived from an EMBL/GenBank/DDBJ whole genome shotgun (WGS) entry which is preliminary data.</text>
</comment>
<evidence type="ECO:0000256" key="2">
    <source>
        <dbReference type="ARBA" id="ARBA00022448"/>
    </source>
</evidence>
<comment type="similarity">
    <text evidence="7">Belongs to the bacterial secretin family.</text>
</comment>
<evidence type="ECO:0000256" key="5">
    <source>
        <dbReference type="ARBA" id="ARBA00023136"/>
    </source>
</evidence>
<keyword evidence="5" id="KW-0472">Membrane</keyword>
<dbReference type="InterPro" id="IPR011662">
    <property type="entry name" value="Secretin/TonB_short_N"/>
</dbReference>
<keyword evidence="2 8" id="KW-0813">Transport</keyword>
<keyword evidence="3" id="KW-0732">Signal</keyword>
<evidence type="ECO:0000256" key="7">
    <source>
        <dbReference type="RuleBase" id="RU004003"/>
    </source>
</evidence>
<comment type="subcellular location">
    <subcellularLocation>
        <location evidence="8">Cell outer membrane</location>
    </subcellularLocation>
    <subcellularLocation>
        <location evidence="1">Membrane</location>
    </subcellularLocation>
</comment>
<evidence type="ECO:0000256" key="4">
    <source>
        <dbReference type="ARBA" id="ARBA00022927"/>
    </source>
</evidence>
<dbReference type="Gene3D" id="2.60.40.3500">
    <property type="match status" value="1"/>
</dbReference>
<protein>
    <submittedName>
        <fullName evidence="11">Type IV pilus secretin PilQ</fullName>
    </submittedName>
</protein>
<dbReference type="InterPro" id="IPR001775">
    <property type="entry name" value="GspD/PilQ"/>
</dbReference>
<dbReference type="InterPro" id="IPR021731">
    <property type="entry name" value="AMIN_dom"/>
</dbReference>
<feature type="region of interest" description="Disordered" evidence="9">
    <location>
        <begin position="489"/>
        <end position="525"/>
    </location>
</feature>
<dbReference type="Pfam" id="PF07660">
    <property type="entry name" value="STN"/>
    <property type="match status" value="1"/>
</dbReference>
<organism evidence="11 12">
    <name type="scientific">Vreelandella vilamensis</name>
    <dbReference type="NCBI Taxonomy" id="531309"/>
    <lineage>
        <taxon>Bacteria</taxon>
        <taxon>Pseudomonadati</taxon>
        <taxon>Pseudomonadota</taxon>
        <taxon>Gammaproteobacteria</taxon>
        <taxon>Oceanospirillales</taxon>
        <taxon>Halomonadaceae</taxon>
        <taxon>Vreelandella</taxon>
    </lineage>
</organism>
<feature type="region of interest" description="Disordered" evidence="9">
    <location>
        <begin position="156"/>
        <end position="175"/>
    </location>
</feature>
<dbReference type="Gene3D" id="3.30.1370.130">
    <property type="match status" value="1"/>
</dbReference>
<keyword evidence="4" id="KW-0653">Protein transport</keyword>
<evidence type="ECO:0000256" key="8">
    <source>
        <dbReference type="RuleBase" id="RU004004"/>
    </source>
</evidence>
<dbReference type="PRINTS" id="PR00811">
    <property type="entry name" value="BCTERIALGSPD"/>
</dbReference>
<dbReference type="Pfam" id="PF00263">
    <property type="entry name" value="Secretin"/>
    <property type="match status" value="1"/>
</dbReference>
<dbReference type="Pfam" id="PF11741">
    <property type="entry name" value="AMIN"/>
    <property type="match status" value="2"/>
</dbReference>
<evidence type="ECO:0000256" key="6">
    <source>
        <dbReference type="ARBA" id="ARBA00023237"/>
    </source>
</evidence>
<dbReference type="NCBIfam" id="TIGR02515">
    <property type="entry name" value="IV_pilus_PilQ"/>
    <property type="match status" value="1"/>
</dbReference>
<keyword evidence="6" id="KW-0998">Cell outer membrane</keyword>
<feature type="compositionally biased region" description="Low complexity" evidence="9">
    <location>
        <begin position="498"/>
        <end position="509"/>
    </location>
</feature>
<dbReference type="InterPro" id="IPR038591">
    <property type="entry name" value="NolW-like_sf"/>
</dbReference>
<accession>A0ABU1H4F9</accession>
<evidence type="ECO:0000313" key="11">
    <source>
        <dbReference type="EMBL" id="MDR5899195.1"/>
    </source>
</evidence>
<dbReference type="InterPro" id="IPR051808">
    <property type="entry name" value="Type_IV_pilus_biogenesis"/>
</dbReference>
<name>A0ABU1H4F9_9GAMM</name>
<evidence type="ECO:0000259" key="10">
    <source>
        <dbReference type="SMART" id="SM00965"/>
    </source>
</evidence>
<keyword evidence="12" id="KW-1185">Reference proteome</keyword>
<evidence type="ECO:0000256" key="9">
    <source>
        <dbReference type="SAM" id="MobiDB-lite"/>
    </source>
</evidence>
<dbReference type="EMBL" id="JARWAN010000013">
    <property type="protein sequence ID" value="MDR5899195.1"/>
    <property type="molecule type" value="Genomic_DNA"/>
</dbReference>